<organism evidence="1 2">
    <name type="scientific">Helianthus annuus</name>
    <name type="common">Common sunflower</name>
    <dbReference type="NCBI Taxonomy" id="4232"/>
    <lineage>
        <taxon>Eukaryota</taxon>
        <taxon>Viridiplantae</taxon>
        <taxon>Streptophyta</taxon>
        <taxon>Embryophyta</taxon>
        <taxon>Tracheophyta</taxon>
        <taxon>Spermatophyta</taxon>
        <taxon>Magnoliopsida</taxon>
        <taxon>eudicotyledons</taxon>
        <taxon>Gunneridae</taxon>
        <taxon>Pentapetalae</taxon>
        <taxon>asterids</taxon>
        <taxon>campanulids</taxon>
        <taxon>Asterales</taxon>
        <taxon>Asteraceae</taxon>
        <taxon>Asteroideae</taxon>
        <taxon>Heliantheae alliance</taxon>
        <taxon>Heliantheae</taxon>
        <taxon>Helianthus</taxon>
    </lineage>
</organism>
<dbReference type="EMBL" id="MNCJ02000329">
    <property type="protein sequence ID" value="KAF5767679.1"/>
    <property type="molecule type" value="Genomic_DNA"/>
</dbReference>
<reference evidence="1" key="1">
    <citation type="journal article" date="2017" name="Nature">
        <title>The sunflower genome provides insights into oil metabolism, flowering and Asterid evolution.</title>
        <authorList>
            <person name="Badouin H."/>
            <person name="Gouzy J."/>
            <person name="Grassa C.J."/>
            <person name="Murat F."/>
            <person name="Staton S.E."/>
            <person name="Cottret L."/>
            <person name="Lelandais-Briere C."/>
            <person name="Owens G.L."/>
            <person name="Carrere S."/>
            <person name="Mayjonade B."/>
            <person name="Legrand L."/>
            <person name="Gill N."/>
            <person name="Kane N.C."/>
            <person name="Bowers J.E."/>
            <person name="Hubner S."/>
            <person name="Bellec A."/>
            <person name="Berard A."/>
            <person name="Berges H."/>
            <person name="Blanchet N."/>
            <person name="Boniface M.C."/>
            <person name="Brunel D."/>
            <person name="Catrice O."/>
            <person name="Chaidir N."/>
            <person name="Claudel C."/>
            <person name="Donnadieu C."/>
            <person name="Faraut T."/>
            <person name="Fievet G."/>
            <person name="Helmstetter N."/>
            <person name="King M."/>
            <person name="Knapp S.J."/>
            <person name="Lai Z."/>
            <person name="Le Paslier M.C."/>
            <person name="Lippi Y."/>
            <person name="Lorenzon L."/>
            <person name="Mandel J.R."/>
            <person name="Marage G."/>
            <person name="Marchand G."/>
            <person name="Marquand E."/>
            <person name="Bret-Mestries E."/>
            <person name="Morien E."/>
            <person name="Nambeesan S."/>
            <person name="Nguyen T."/>
            <person name="Pegot-Espagnet P."/>
            <person name="Pouilly N."/>
            <person name="Raftis F."/>
            <person name="Sallet E."/>
            <person name="Schiex T."/>
            <person name="Thomas J."/>
            <person name="Vandecasteele C."/>
            <person name="Vares D."/>
            <person name="Vear F."/>
            <person name="Vautrin S."/>
            <person name="Crespi M."/>
            <person name="Mangin B."/>
            <person name="Burke J.M."/>
            <person name="Salse J."/>
            <person name="Munos S."/>
            <person name="Vincourt P."/>
            <person name="Rieseberg L.H."/>
            <person name="Langlade N.B."/>
        </authorList>
    </citation>
    <scope>NUCLEOTIDE SEQUENCE</scope>
    <source>
        <tissue evidence="1">Leaves</tissue>
    </source>
</reference>
<evidence type="ECO:0000313" key="2">
    <source>
        <dbReference type="Proteomes" id="UP000215914"/>
    </source>
</evidence>
<gene>
    <name evidence="1" type="ORF">HanXRQr2_Chr14g0627211</name>
</gene>
<protein>
    <submittedName>
        <fullName evidence="1">Uncharacterized protein</fullName>
    </submittedName>
</protein>
<evidence type="ECO:0000313" key="1">
    <source>
        <dbReference type="EMBL" id="KAF5767679.1"/>
    </source>
</evidence>
<reference evidence="1" key="2">
    <citation type="submission" date="2020-06" db="EMBL/GenBank/DDBJ databases">
        <title>Helianthus annuus Genome sequencing and assembly Release 2.</title>
        <authorList>
            <person name="Gouzy J."/>
            <person name="Langlade N."/>
            <person name="Munos S."/>
        </authorList>
    </citation>
    <scope>NUCLEOTIDE SEQUENCE</scope>
    <source>
        <tissue evidence="1">Leaves</tissue>
    </source>
</reference>
<dbReference type="Proteomes" id="UP000215914">
    <property type="component" value="Unassembled WGS sequence"/>
</dbReference>
<sequence>MVVQGRLIGIKLVRVGRKLWRSSSMEISSGGKGFKGKYMGVGSDGSDSR</sequence>
<proteinExistence type="predicted"/>
<comment type="caution">
    <text evidence="1">The sequence shown here is derived from an EMBL/GenBank/DDBJ whole genome shotgun (WGS) entry which is preliminary data.</text>
</comment>
<keyword evidence="2" id="KW-1185">Reference proteome</keyword>
<dbReference type="AlphaFoldDB" id="A0A9K3H757"/>
<dbReference type="Gramene" id="mRNA:HanXRQr2_Chr14g0627211">
    <property type="protein sequence ID" value="mRNA:HanXRQr2_Chr14g0627211"/>
    <property type="gene ID" value="HanXRQr2_Chr14g0627211"/>
</dbReference>
<name>A0A9K3H757_HELAN</name>
<accession>A0A9K3H757</accession>